<dbReference type="InterPro" id="IPR010982">
    <property type="entry name" value="Lambda_DNA-bd_dom_sf"/>
</dbReference>
<sequence>MNSAIFSKRLKLLRLTHKLKSNTLGPLIGSPGKGSISRLENAKNNPGFIPLTGLAEFFAIDLEWLVGRVNKPYREEIISYEEKNLFPIYANIEKKSVEILPYQNLLSLPEDYVDLTLRKKTYSLALRADIIFLSRYLKYIVEDDPSVLELSEYLPLILRPQSENKSEGKRALLIGETVRAKLLTSLDESSYLKCYSLLYSIFYVKKLAPIDQQIPVFNIMVSKEQ</sequence>
<dbReference type="CDD" id="cd00093">
    <property type="entry name" value="HTH_XRE"/>
    <property type="match status" value="1"/>
</dbReference>
<protein>
    <submittedName>
        <fullName evidence="2">Helix-turn-helix transcriptional regulator</fullName>
    </submittedName>
</protein>
<accession>A0A848EV49</accession>
<evidence type="ECO:0000313" key="3">
    <source>
        <dbReference type="Proteomes" id="UP000536773"/>
    </source>
</evidence>
<dbReference type="EMBL" id="JABBJH010000019">
    <property type="protein sequence ID" value="NMK39783.1"/>
    <property type="molecule type" value="Genomic_DNA"/>
</dbReference>
<feature type="domain" description="HTH cro/C1-type" evidence="1">
    <location>
        <begin position="10"/>
        <end position="65"/>
    </location>
</feature>
<dbReference type="SUPFAM" id="SSF47413">
    <property type="entry name" value="lambda repressor-like DNA-binding domains"/>
    <property type="match status" value="1"/>
</dbReference>
<dbReference type="Gene3D" id="1.10.260.40">
    <property type="entry name" value="lambda repressor-like DNA-binding domains"/>
    <property type="match status" value="1"/>
</dbReference>
<dbReference type="AlphaFoldDB" id="A0A848EV49"/>
<dbReference type="PROSITE" id="PS50943">
    <property type="entry name" value="HTH_CROC1"/>
    <property type="match status" value="1"/>
</dbReference>
<dbReference type="InterPro" id="IPR001387">
    <property type="entry name" value="Cro/C1-type_HTH"/>
</dbReference>
<reference evidence="2 3" key="1">
    <citation type="submission" date="2020-04" db="EMBL/GenBank/DDBJ databases">
        <authorList>
            <person name="Hitch T.C.A."/>
            <person name="Wylensek D."/>
            <person name="Clavel T."/>
        </authorList>
    </citation>
    <scope>NUCLEOTIDE SEQUENCE [LARGE SCALE GENOMIC DNA]</scope>
    <source>
        <strain evidence="2 3">WCA-386-APC-2A</strain>
    </source>
</reference>
<name>A0A848EV49_MEGEL</name>
<proteinExistence type="predicted"/>
<dbReference type="GO" id="GO:0003677">
    <property type="term" value="F:DNA binding"/>
    <property type="evidence" value="ECO:0007669"/>
    <property type="project" value="InterPro"/>
</dbReference>
<dbReference type="RefSeq" id="WP_169013875.1">
    <property type="nucleotide sequence ID" value="NZ_JABBJH010000019.1"/>
</dbReference>
<evidence type="ECO:0000313" key="2">
    <source>
        <dbReference type="EMBL" id="NMK39783.1"/>
    </source>
</evidence>
<comment type="caution">
    <text evidence="2">The sequence shown here is derived from an EMBL/GenBank/DDBJ whole genome shotgun (WGS) entry which is preliminary data.</text>
</comment>
<organism evidence="2 3">
    <name type="scientific">Megasphaera elsdenii</name>
    <dbReference type="NCBI Taxonomy" id="907"/>
    <lineage>
        <taxon>Bacteria</taxon>
        <taxon>Bacillati</taxon>
        <taxon>Bacillota</taxon>
        <taxon>Negativicutes</taxon>
        <taxon>Veillonellales</taxon>
        <taxon>Veillonellaceae</taxon>
        <taxon>Megasphaera</taxon>
    </lineage>
</organism>
<dbReference type="Proteomes" id="UP000536773">
    <property type="component" value="Unassembled WGS sequence"/>
</dbReference>
<evidence type="ECO:0000259" key="1">
    <source>
        <dbReference type="PROSITE" id="PS50943"/>
    </source>
</evidence>
<gene>
    <name evidence="2" type="ORF">HG933_10465</name>
</gene>